<keyword evidence="2" id="KW-1185">Reference proteome</keyword>
<evidence type="ECO:0000313" key="1">
    <source>
        <dbReference type="EMBL" id="WVZ99778.1"/>
    </source>
</evidence>
<organism evidence="1 2">
    <name type="scientific">Paspalum notatum var. saurae</name>
    <dbReference type="NCBI Taxonomy" id="547442"/>
    <lineage>
        <taxon>Eukaryota</taxon>
        <taxon>Viridiplantae</taxon>
        <taxon>Streptophyta</taxon>
        <taxon>Embryophyta</taxon>
        <taxon>Tracheophyta</taxon>
        <taxon>Spermatophyta</taxon>
        <taxon>Magnoliopsida</taxon>
        <taxon>Liliopsida</taxon>
        <taxon>Poales</taxon>
        <taxon>Poaceae</taxon>
        <taxon>PACMAD clade</taxon>
        <taxon>Panicoideae</taxon>
        <taxon>Andropogonodae</taxon>
        <taxon>Paspaleae</taxon>
        <taxon>Paspalinae</taxon>
        <taxon>Paspalum</taxon>
    </lineage>
</organism>
<dbReference type="PANTHER" id="PTHR47382">
    <property type="entry name" value="U-BOX DOMAIN-CONTAINING PROTEIN 52-LIKE"/>
    <property type="match status" value="1"/>
</dbReference>
<dbReference type="Proteomes" id="UP001341281">
    <property type="component" value="Chromosome 10"/>
</dbReference>
<dbReference type="EMBL" id="CP144754">
    <property type="protein sequence ID" value="WVZ99778.1"/>
    <property type="molecule type" value="Genomic_DNA"/>
</dbReference>
<evidence type="ECO:0008006" key="3">
    <source>
        <dbReference type="Google" id="ProtNLM"/>
    </source>
</evidence>
<proteinExistence type="predicted"/>
<dbReference type="PANTHER" id="PTHR47382:SF3">
    <property type="entry name" value="ADENINE NUCLEOTIDE ALPHA HYDROLASES-LIKE SUPERFAMILY PROTEIN"/>
    <property type="match status" value="1"/>
</dbReference>
<evidence type="ECO:0000313" key="2">
    <source>
        <dbReference type="Proteomes" id="UP001341281"/>
    </source>
</evidence>
<protein>
    <recommendedName>
        <fullName evidence="3">U-box domain-containing protein 33</fullName>
    </recommendedName>
</protein>
<sequence length="124" mass="14405">MHGMEDMIYIAVGKDYSIDKRNLMFVLQQFPGPIGILHVHSPSKLIPIPGARLPEKFARADVIEQHRRREKEKMLKLLRNYVMLCSKQEVKVQYITSEDTLLGLQQLVLMNQVRKLVMASRCEL</sequence>
<accession>A0AAQ3XI39</accession>
<reference evidence="1 2" key="1">
    <citation type="submission" date="2024-02" db="EMBL/GenBank/DDBJ databases">
        <title>High-quality chromosome-scale genome assembly of Pensacola bahiagrass (Paspalum notatum Flugge var. saurae).</title>
        <authorList>
            <person name="Vega J.M."/>
            <person name="Podio M."/>
            <person name="Orjuela J."/>
            <person name="Siena L.A."/>
            <person name="Pessino S.C."/>
            <person name="Combes M.C."/>
            <person name="Mariac C."/>
            <person name="Albertini E."/>
            <person name="Pupilli F."/>
            <person name="Ortiz J.P.A."/>
            <person name="Leblanc O."/>
        </authorList>
    </citation>
    <scope>NUCLEOTIDE SEQUENCE [LARGE SCALE GENOMIC DNA]</scope>
    <source>
        <strain evidence="1">R1</strain>
        <tissue evidence="1">Leaf</tissue>
    </source>
</reference>
<gene>
    <name evidence="1" type="ORF">U9M48_045028</name>
</gene>
<name>A0AAQ3XI39_PASNO</name>
<dbReference type="AlphaFoldDB" id="A0AAQ3XI39"/>